<dbReference type="Gene3D" id="3.30.70.1350">
    <property type="entry name" value="Cation efflux protein, cytoplasmic domain"/>
    <property type="match status" value="1"/>
</dbReference>
<name>A0A2N0V0I1_9FIRM</name>
<feature type="transmembrane region" description="Helical" evidence="7">
    <location>
        <begin position="176"/>
        <end position="195"/>
    </location>
</feature>
<protein>
    <submittedName>
        <fullName evidence="10">Ferrous-iron efflux pump FieF</fullName>
    </submittedName>
</protein>
<evidence type="ECO:0000256" key="2">
    <source>
        <dbReference type="ARBA" id="ARBA00008114"/>
    </source>
</evidence>
<feature type="transmembrane region" description="Helical" evidence="7">
    <location>
        <begin position="98"/>
        <end position="118"/>
    </location>
</feature>
<keyword evidence="11" id="KW-1185">Reference proteome</keyword>
<dbReference type="Gene3D" id="1.20.1510.10">
    <property type="entry name" value="Cation efflux protein transmembrane domain"/>
    <property type="match status" value="1"/>
</dbReference>
<dbReference type="NCBIfam" id="TIGR01297">
    <property type="entry name" value="CDF"/>
    <property type="match status" value="1"/>
</dbReference>
<dbReference type="FunFam" id="1.20.1510.10:FF:000006">
    <property type="entry name" value="Divalent cation efflux transporter"/>
    <property type="match status" value="1"/>
</dbReference>
<accession>A0A2N0V0I1</accession>
<dbReference type="InterPro" id="IPR027470">
    <property type="entry name" value="Cation_efflux_CTD"/>
</dbReference>
<dbReference type="AlphaFoldDB" id="A0A2N0V0I1"/>
<dbReference type="Proteomes" id="UP000233425">
    <property type="component" value="Unassembled WGS sequence"/>
</dbReference>
<evidence type="ECO:0000313" key="10">
    <source>
        <dbReference type="EMBL" id="PKD32750.1"/>
    </source>
</evidence>
<keyword evidence="6 7" id="KW-0472">Membrane</keyword>
<comment type="caution">
    <text evidence="10">The sequence shown here is derived from an EMBL/GenBank/DDBJ whole genome shotgun (WGS) entry which is preliminary data.</text>
</comment>
<evidence type="ECO:0000256" key="5">
    <source>
        <dbReference type="ARBA" id="ARBA00022989"/>
    </source>
</evidence>
<evidence type="ECO:0000259" key="8">
    <source>
        <dbReference type="Pfam" id="PF01545"/>
    </source>
</evidence>
<dbReference type="SUPFAM" id="SSF160240">
    <property type="entry name" value="Cation efflux protein cytoplasmic domain-like"/>
    <property type="match status" value="1"/>
</dbReference>
<dbReference type="Pfam" id="PF01545">
    <property type="entry name" value="Cation_efflux"/>
    <property type="match status" value="1"/>
</dbReference>
<evidence type="ECO:0000256" key="3">
    <source>
        <dbReference type="ARBA" id="ARBA00022448"/>
    </source>
</evidence>
<dbReference type="Pfam" id="PF16916">
    <property type="entry name" value="ZT_dimer"/>
    <property type="match status" value="1"/>
</dbReference>
<dbReference type="PANTHER" id="PTHR43840:SF15">
    <property type="entry name" value="MITOCHONDRIAL METAL TRANSPORTER 1-RELATED"/>
    <property type="match status" value="1"/>
</dbReference>
<dbReference type="InterPro" id="IPR050291">
    <property type="entry name" value="CDF_Transporter"/>
</dbReference>
<dbReference type="InterPro" id="IPR036837">
    <property type="entry name" value="Cation_efflux_CTD_sf"/>
</dbReference>
<proteinExistence type="inferred from homology"/>
<comment type="similarity">
    <text evidence="2">Belongs to the cation diffusion facilitator (CDF) transporter (TC 2.A.4) family.</text>
</comment>
<dbReference type="EMBL" id="NNSR01000013">
    <property type="protein sequence ID" value="PKD32750.1"/>
    <property type="molecule type" value="Genomic_DNA"/>
</dbReference>
<sequence>MFYLTKLLVKLFVKDSDNCDNPKVRAAYGNLSGVCGIILNLVLFGGKLFAGIVSASVSVIADALNNLSDAGSSVVTFLGFKLASRPADREHPFGHGRYEYVAGMGISVVILLMGIELIKSSVEKIICPESGTAFSTLSLAIMIASIFVKLWMYFFNSGLSRKINSTALKAAALDSLTDCIATSVVIIGLLISASTGVQIDGWLGVCVSLFILFTGVSTFKESLSPLLGKAPDPEFVDEIKETVLKNDMIVGIHDLIIHDYGPGRCFISLHAEVPCDEDILEAHDAIDLTEKQLENRYNCFATIHMDPIASNDAFTNELKMKISEGLCELNPEYSIHDFRIVKGSTHTNVVFDMVIPYGLDLTERQIKQSAIEKIKSINNKLYPIINVEKSLSD</sequence>
<feature type="domain" description="Cation efflux protein cytoplasmic" evidence="9">
    <location>
        <begin position="231"/>
        <end position="307"/>
    </location>
</feature>
<gene>
    <name evidence="10" type="primary">fieF</name>
    <name evidence="10" type="ORF">RBATCC27255_00064</name>
</gene>
<evidence type="ECO:0000259" key="9">
    <source>
        <dbReference type="Pfam" id="PF16916"/>
    </source>
</evidence>
<reference evidence="10" key="1">
    <citation type="journal article" date="2018" name="Environ. Microbiol.">
        <title>Sporulation capability and amylosome conservation among diverse human colonic and rumen isolates of the keystone starch-degrader Ruminococcus bromii.</title>
        <authorList>
            <person name="Mukhopadhya I."/>
            <person name="Morais S."/>
            <person name="Laverde-Gomez J."/>
            <person name="Sheridan P.O."/>
            <person name="Walker A.W."/>
            <person name="Kelly W."/>
            <person name="Klieve A.V."/>
            <person name="Ouwerkerk D."/>
            <person name="Duncan S.H."/>
            <person name="Louis P."/>
            <person name="Koropatkin N."/>
            <person name="Cockburn D."/>
            <person name="Kibler R."/>
            <person name="Cooper P.J."/>
            <person name="Sandoval C."/>
            <person name="Crost E."/>
            <person name="Juge N."/>
            <person name="Bayer E.A."/>
            <person name="Flint H.J."/>
        </authorList>
    </citation>
    <scope>NUCLEOTIDE SEQUENCE [LARGE SCALE GENOMIC DNA]</scope>
    <source>
        <strain evidence="10">ATCC 27255</strain>
    </source>
</reference>
<keyword evidence="5 7" id="KW-1133">Transmembrane helix</keyword>
<evidence type="ECO:0000256" key="4">
    <source>
        <dbReference type="ARBA" id="ARBA00022692"/>
    </source>
</evidence>
<dbReference type="InterPro" id="IPR027469">
    <property type="entry name" value="Cation_efflux_TMD_sf"/>
</dbReference>
<organism evidence="10 11">
    <name type="scientific">Ruminococcus bromii</name>
    <dbReference type="NCBI Taxonomy" id="40518"/>
    <lineage>
        <taxon>Bacteria</taxon>
        <taxon>Bacillati</taxon>
        <taxon>Bacillota</taxon>
        <taxon>Clostridia</taxon>
        <taxon>Eubacteriales</taxon>
        <taxon>Oscillospiraceae</taxon>
        <taxon>Ruminococcus</taxon>
    </lineage>
</organism>
<comment type="subcellular location">
    <subcellularLocation>
        <location evidence="1">Membrane</location>
        <topology evidence="1">Multi-pass membrane protein</topology>
    </subcellularLocation>
</comment>
<evidence type="ECO:0000256" key="6">
    <source>
        <dbReference type="ARBA" id="ARBA00023136"/>
    </source>
</evidence>
<evidence type="ECO:0000256" key="7">
    <source>
        <dbReference type="SAM" id="Phobius"/>
    </source>
</evidence>
<evidence type="ECO:0000256" key="1">
    <source>
        <dbReference type="ARBA" id="ARBA00004141"/>
    </source>
</evidence>
<dbReference type="GO" id="GO:0016020">
    <property type="term" value="C:membrane"/>
    <property type="evidence" value="ECO:0007669"/>
    <property type="project" value="UniProtKB-SubCell"/>
</dbReference>
<dbReference type="InterPro" id="IPR058533">
    <property type="entry name" value="Cation_efflux_TM"/>
</dbReference>
<feature type="transmembrane region" description="Helical" evidence="7">
    <location>
        <begin position="201"/>
        <end position="219"/>
    </location>
</feature>
<keyword evidence="4 7" id="KW-0812">Transmembrane</keyword>
<dbReference type="SUPFAM" id="SSF161111">
    <property type="entry name" value="Cation efflux protein transmembrane domain-like"/>
    <property type="match status" value="1"/>
</dbReference>
<evidence type="ECO:0000313" key="11">
    <source>
        <dbReference type="Proteomes" id="UP000233425"/>
    </source>
</evidence>
<dbReference type="PANTHER" id="PTHR43840">
    <property type="entry name" value="MITOCHONDRIAL METAL TRANSPORTER 1-RELATED"/>
    <property type="match status" value="1"/>
</dbReference>
<dbReference type="InterPro" id="IPR002524">
    <property type="entry name" value="Cation_efflux"/>
</dbReference>
<feature type="transmembrane region" description="Helical" evidence="7">
    <location>
        <begin position="133"/>
        <end position="155"/>
    </location>
</feature>
<dbReference type="GO" id="GO:0008324">
    <property type="term" value="F:monoatomic cation transmembrane transporter activity"/>
    <property type="evidence" value="ECO:0007669"/>
    <property type="project" value="InterPro"/>
</dbReference>
<feature type="domain" description="Cation efflux protein transmembrane" evidence="8">
    <location>
        <begin position="36"/>
        <end position="227"/>
    </location>
</feature>
<keyword evidence="3" id="KW-0813">Transport</keyword>